<feature type="chain" id="PRO_5002832920" evidence="2">
    <location>
        <begin position="23"/>
        <end position="257"/>
    </location>
</feature>
<feature type="signal peptide" evidence="2">
    <location>
        <begin position="1"/>
        <end position="22"/>
    </location>
</feature>
<evidence type="ECO:0000256" key="1">
    <source>
        <dbReference type="SAM" id="MobiDB-lite"/>
    </source>
</evidence>
<name>B5EW56_ALIFM</name>
<reference evidence="3 4" key="2">
    <citation type="journal article" date="2009" name="Nature">
        <title>A single regulatory gene is sufficient to alter bacterial host range.</title>
        <authorList>
            <person name="Mandel M.J."/>
            <person name="Wollenberg M.S."/>
            <person name="Stabb E.V."/>
            <person name="Visick K.L."/>
            <person name="Ruby E.G."/>
        </authorList>
    </citation>
    <scope>NUCLEOTIDE SEQUENCE [LARGE SCALE GENOMIC DNA]</scope>
    <source>
        <strain evidence="3 4">MJ11</strain>
        <plasmid evidence="4">Plasmid pMJ100</plasmid>
    </source>
</reference>
<accession>B5EW56</accession>
<feature type="compositionally biased region" description="Polar residues" evidence="1">
    <location>
        <begin position="234"/>
        <end position="244"/>
    </location>
</feature>
<proteinExistence type="predicted"/>
<dbReference type="Proteomes" id="UP000001857">
    <property type="component" value="Plasmid pMJ100"/>
</dbReference>
<keyword evidence="2" id="KW-0732">Signal</keyword>
<evidence type="ECO:0000256" key="2">
    <source>
        <dbReference type="SAM" id="SignalP"/>
    </source>
</evidence>
<organism evidence="3 4">
    <name type="scientific">Aliivibrio fischeri (strain MJ11)</name>
    <name type="common">Vibrio fischeri</name>
    <dbReference type="NCBI Taxonomy" id="388396"/>
    <lineage>
        <taxon>Bacteria</taxon>
        <taxon>Pseudomonadati</taxon>
        <taxon>Pseudomonadota</taxon>
        <taxon>Gammaproteobacteria</taxon>
        <taxon>Vibrionales</taxon>
        <taxon>Vibrionaceae</taxon>
        <taxon>Aliivibrio</taxon>
    </lineage>
</organism>
<gene>
    <name evidence="3" type="ordered locus">VFMJ11_B0113</name>
</gene>
<keyword evidence="3" id="KW-0614">Plasmid</keyword>
<dbReference type="HOGENOM" id="CLU_1081616_0_0_6"/>
<dbReference type="KEGG" id="vfm:VFMJ11_B0113"/>
<feature type="region of interest" description="Disordered" evidence="1">
    <location>
        <begin position="234"/>
        <end position="257"/>
    </location>
</feature>
<dbReference type="RefSeq" id="WP_012534546.1">
    <property type="nucleotide sequence ID" value="NC_011185.1"/>
</dbReference>
<geneLocation type="plasmid" evidence="3 4">
    <name>pMJ100</name>
</geneLocation>
<reference evidence="4" key="1">
    <citation type="submission" date="2008-08" db="EMBL/GenBank/DDBJ databases">
        <title>Complete sequence of Vibrio fischeri strain MJ11.</title>
        <authorList>
            <person name="Mandel M.J."/>
            <person name="Stabb E.V."/>
            <person name="Ruby E.G."/>
            <person name="Ferriera S."/>
            <person name="Johnson J."/>
            <person name="Kravitz S."/>
            <person name="Beeson K."/>
            <person name="Sutton G."/>
            <person name="Rogers Y.-H."/>
            <person name="Friedman R."/>
            <person name="Frazier M."/>
            <person name="Venter J.C."/>
        </authorList>
    </citation>
    <scope>NUCLEOTIDE SEQUENCE [LARGE SCALE GENOMIC DNA]</scope>
    <source>
        <strain evidence="4">MJ11</strain>
        <plasmid evidence="4">Plasmid pMJ100</plasmid>
    </source>
</reference>
<protein>
    <submittedName>
        <fullName evidence="3">Uncharacterized protein</fullName>
    </submittedName>
</protein>
<sequence length="257" mass="29217">MNNFKSKFYLISALLIGFPSVASELITVHEAEKRYQEIINSKQSNKDKLQELHDLKNLIKASSEIQMLLKPKQNKTPITPKKENEVTTKNSEETNFLISQEEENRKLEQARRMSRIRELSTSYDSGFYLSEYIRIGNDVNANLMINGSSHNNVDINNAIKNKKVFDGYRILAQDSRELTVLNTRTKEVTTVNQRSSEEILNSMAFNQQIAQKYAEAVLMGELEVELKVKTDASKTAQDPLSVTYPTAAMPSPFDSSN</sequence>
<evidence type="ECO:0000313" key="3">
    <source>
        <dbReference type="EMBL" id="ACH64763.1"/>
    </source>
</evidence>
<evidence type="ECO:0000313" key="4">
    <source>
        <dbReference type="Proteomes" id="UP000001857"/>
    </source>
</evidence>
<dbReference type="AlphaFoldDB" id="B5EW56"/>
<dbReference type="EMBL" id="CP001134">
    <property type="protein sequence ID" value="ACH64763.1"/>
    <property type="molecule type" value="Genomic_DNA"/>
</dbReference>